<evidence type="ECO:0000313" key="3">
    <source>
        <dbReference type="Proteomes" id="UP000318571"/>
    </source>
</evidence>
<sequence length="165" mass="18534">MADGKIDHERHRYPYCVVWTPLPLITWFLPFIGHMGICTSSGIIRDFAGPYHVSEDDMAFGHPTRYWPLDPNQVQGGAQAWDEGVAHASDLYGTRMHNLCCDNCHSHVATALDMMSYKGQTGWNMVGLALKMFLFGRYVGFGGFLKTWLPFLAICAVFIVIAVFV</sequence>
<dbReference type="PANTHER" id="PTHR20921">
    <property type="entry name" value="TRANSMEMBRANE PROTEIN 222"/>
    <property type="match status" value="1"/>
</dbReference>
<evidence type="ECO:0000313" key="2">
    <source>
        <dbReference type="EMBL" id="TRY79932.1"/>
    </source>
</evidence>
<dbReference type="InterPro" id="IPR008496">
    <property type="entry name" value="TMEM222/RTE1"/>
</dbReference>
<dbReference type="Proteomes" id="UP000318571">
    <property type="component" value="Chromosome 6"/>
</dbReference>
<dbReference type="STRING" id="6832.A0A553PQH1"/>
<comment type="caution">
    <text evidence="2">The sequence shown here is derived from an EMBL/GenBank/DDBJ whole genome shotgun (WGS) entry which is preliminary data.</text>
</comment>
<dbReference type="OMA" id="WANEIHF"/>
<proteinExistence type="predicted"/>
<dbReference type="AlphaFoldDB" id="A0A553PQH1"/>
<keyword evidence="1" id="KW-1133">Transmembrane helix</keyword>
<accession>A0A553PQH1</accession>
<keyword evidence="1" id="KW-0812">Transmembrane</keyword>
<dbReference type="EMBL" id="VCGU01000002">
    <property type="protein sequence ID" value="TRY79932.1"/>
    <property type="molecule type" value="Genomic_DNA"/>
</dbReference>
<dbReference type="Pfam" id="PF05608">
    <property type="entry name" value="RTE1"/>
    <property type="match status" value="1"/>
</dbReference>
<keyword evidence="1" id="KW-0472">Membrane</keyword>
<reference evidence="2 3" key="1">
    <citation type="journal article" date="2018" name="Nat. Ecol. Evol.">
        <title>Genomic signatures of mitonuclear coevolution across populations of Tigriopus californicus.</title>
        <authorList>
            <person name="Barreto F.S."/>
            <person name="Watson E.T."/>
            <person name="Lima T.G."/>
            <person name="Willett C.S."/>
            <person name="Edmands S."/>
            <person name="Li W."/>
            <person name="Burton R.S."/>
        </authorList>
    </citation>
    <scope>NUCLEOTIDE SEQUENCE [LARGE SCALE GENOMIC DNA]</scope>
    <source>
        <strain evidence="2 3">San Diego</strain>
    </source>
</reference>
<feature type="transmembrane region" description="Helical" evidence="1">
    <location>
        <begin position="147"/>
        <end position="164"/>
    </location>
</feature>
<dbReference type="PANTHER" id="PTHR20921:SF0">
    <property type="entry name" value="TRANSMEMBRANE PROTEIN 222"/>
    <property type="match status" value="1"/>
</dbReference>
<keyword evidence="3" id="KW-1185">Reference proteome</keyword>
<evidence type="ECO:0000256" key="1">
    <source>
        <dbReference type="SAM" id="Phobius"/>
    </source>
</evidence>
<evidence type="ECO:0008006" key="4">
    <source>
        <dbReference type="Google" id="ProtNLM"/>
    </source>
</evidence>
<organism evidence="2 3">
    <name type="scientific">Tigriopus californicus</name>
    <name type="common">Marine copepod</name>
    <dbReference type="NCBI Taxonomy" id="6832"/>
    <lineage>
        <taxon>Eukaryota</taxon>
        <taxon>Metazoa</taxon>
        <taxon>Ecdysozoa</taxon>
        <taxon>Arthropoda</taxon>
        <taxon>Crustacea</taxon>
        <taxon>Multicrustacea</taxon>
        <taxon>Hexanauplia</taxon>
        <taxon>Copepoda</taxon>
        <taxon>Harpacticoida</taxon>
        <taxon>Harpacticidae</taxon>
        <taxon>Tigriopus</taxon>
    </lineage>
</organism>
<name>A0A553PQH1_TIGCA</name>
<dbReference type="OrthoDB" id="267284at2759"/>
<gene>
    <name evidence="2" type="ORF">TCAL_07068</name>
</gene>
<protein>
    <recommendedName>
        <fullName evidence="4">Transmembrane protein 222</fullName>
    </recommendedName>
</protein>